<evidence type="ECO:0000313" key="4">
    <source>
        <dbReference type="Proteomes" id="UP000003836"/>
    </source>
</evidence>
<evidence type="ECO:0000313" key="2">
    <source>
        <dbReference type="EMBL" id="AIW16713.1"/>
    </source>
</evidence>
<feature type="transmembrane region" description="Helical" evidence="1">
    <location>
        <begin position="338"/>
        <end position="355"/>
    </location>
</feature>
<dbReference type="STRING" id="1051646.IX91_21780"/>
<feature type="transmembrane region" description="Helical" evidence="1">
    <location>
        <begin position="227"/>
        <end position="247"/>
    </location>
</feature>
<feature type="transmembrane region" description="Helical" evidence="1">
    <location>
        <begin position="123"/>
        <end position="146"/>
    </location>
</feature>
<dbReference type="InterPro" id="IPR036259">
    <property type="entry name" value="MFS_trans_sf"/>
</dbReference>
<feature type="transmembrane region" description="Helical" evidence="1">
    <location>
        <begin position="71"/>
        <end position="87"/>
    </location>
</feature>
<reference evidence="3" key="1">
    <citation type="submission" date="2011-08" db="EMBL/GenBank/DDBJ databases">
        <authorList>
            <person name="Hoffman M."/>
            <person name="Strain E.A."/>
            <person name="Brown E."/>
            <person name="Allard M.W."/>
        </authorList>
    </citation>
    <scope>NUCLEOTIDE SEQUENCE</scope>
    <source>
        <strain evidence="3">ATCC 19109</strain>
    </source>
</reference>
<dbReference type="Proteomes" id="UP000030071">
    <property type="component" value="Chromosome 2"/>
</dbReference>
<keyword evidence="1" id="KW-1133">Transmembrane helix</keyword>
<dbReference type="EMBL" id="CP009355">
    <property type="protein sequence ID" value="AIW16713.1"/>
    <property type="molecule type" value="Genomic_DNA"/>
</dbReference>
<evidence type="ECO:0000256" key="1">
    <source>
        <dbReference type="SAM" id="Phobius"/>
    </source>
</evidence>
<keyword evidence="4" id="KW-1185">Reference proteome</keyword>
<dbReference type="Gene3D" id="1.20.1250.20">
    <property type="entry name" value="MFS general substrate transporter like domains"/>
    <property type="match status" value="1"/>
</dbReference>
<keyword evidence="1" id="KW-0812">Transmembrane</keyword>
<feature type="transmembrane region" description="Helical" evidence="1">
    <location>
        <begin position="187"/>
        <end position="207"/>
    </location>
</feature>
<reference evidence="2 5" key="3">
    <citation type="submission" date="2014-08" db="EMBL/GenBank/DDBJ databases">
        <title>First Complete Genome Sequence of the Shellfish Pathogen Vibrio tubiashii.</title>
        <authorList>
            <person name="Richards G.P."/>
            <person name="Needleman D.S."/>
            <person name="Watson M.A."/>
            <person name="Bono J.L."/>
        </authorList>
    </citation>
    <scope>NUCLEOTIDE SEQUENCE [LARGE SCALE GENOMIC DNA]</scope>
    <source>
        <strain evidence="2 5">ATCC 19109</strain>
    </source>
</reference>
<accession>F9T515</accession>
<feature type="transmembrane region" description="Helical" evidence="1">
    <location>
        <begin position="37"/>
        <end position="59"/>
    </location>
</feature>
<dbReference type="Proteomes" id="UP000003836">
    <property type="component" value="Unassembled WGS sequence"/>
</dbReference>
<dbReference type="eggNOG" id="COG2814">
    <property type="taxonomic scope" value="Bacteria"/>
</dbReference>
<feature type="transmembrane region" description="Helical" evidence="1">
    <location>
        <begin position="254"/>
        <end position="271"/>
    </location>
</feature>
<gene>
    <name evidence="2" type="ORF">IX91_21780</name>
    <name evidence="3" type="ORF">VITU9109_07603</name>
</gene>
<name>F9T515_9VIBR</name>
<reference evidence="3 4" key="2">
    <citation type="journal article" date="2012" name="Int. J. Syst. Evol. Microbiol.">
        <title>Vibrio caribbeanicus sp. nov., isolated from the marine sponge Scleritoderma cyanea.</title>
        <authorList>
            <person name="Hoffmann M."/>
            <person name="Monday S.R."/>
            <person name="Allard M.W."/>
            <person name="Strain E.A."/>
            <person name="Whittaker P."/>
            <person name="Naum M."/>
            <person name="McCarthy P.J."/>
            <person name="Lopez J.V."/>
            <person name="Fischer M."/>
            <person name="Brown E.W."/>
        </authorList>
    </citation>
    <scope>NUCLEOTIDE SEQUENCE [LARGE SCALE GENOMIC DNA]</scope>
    <source>
        <strain evidence="3 4">ATCC 19109</strain>
    </source>
</reference>
<dbReference type="PATRIC" id="fig|1051646.9.peg.4279"/>
<dbReference type="HOGENOM" id="CLU_773729_0_0_6"/>
<dbReference type="KEGG" id="vtu:IX91_21780"/>
<evidence type="ECO:0000313" key="5">
    <source>
        <dbReference type="Proteomes" id="UP000030071"/>
    </source>
</evidence>
<dbReference type="GeneID" id="23447355"/>
<dbReference type="AlphaFoldDB" id="F9T515"/>
<feature type="transmembrane region" description="Helical" evidence="1">
    <location>
        <begin position="310"/>
        <end position="332"/>
    </location>
</feature>
<feature type="transmembrane region" description="Helical" evidence="1">
    <location>
        <begin position="277"/>
        <end position="298"/>
    </location>
</feature>
<dbReference type="SUPFAM" id="SSF103473">
    <property type="entry name" value="MFS general substrate transporter"/>
    <property type="match status" value="1"/>
</dbReference>
<keyword evidence="1" id="KW-0472">Membrane</keyword>
<protein>
    <submittedName>
        <fullName evidence="2">MFS transporter</fullName>
    </submittedName>
    <submittedName>
        <fullName evidence="3">Major facilitator superfamily protein</fullName>
    </submittedName>
</protein>
<sequence length="358" mass="38233">MPYWLSASFKLAIAASVFSILPSYLNAIAQHFALSSKLVNALATVELMGFAVACGLNVLLLRKGVAFNDRIVLCLLCFCNLASAYITALPLFFLVRGLAGICAGLVIVRCYEVLSADKHPDAAFGRAIAIQMTATAGMFLLLPFLIEGTDSSVMFIALGALVGLTSLQSSLPSFSAGEEQKDIDVDYNTVFISLSAIAMVILTHSAVWSTLGSAASKHHITLDEQGLLFSVGTLFSIGGAMLATLAPVYSRKKWILPFAIGLQCLVVSLMLTGQERYIFTIATFFFQLLWNLIVPLVMGTIVSGKNGGVVVRYTLAAQTFGAALGPMILVPGWVLPEMLIALLITYLLVSSSMVLNKA</sequence>
<proteinExistence type="predicted"/>
<organism evidence="2 5">
    <name type="scientific">Vibrio tubiashii ATCC 19109</name>
    <dbReference type="NCBI Taxonomy" id="1051646"/>
    <lineage>
        <taxon>Bacteria</taxon>
        <taxon>Pseudomonadati</taxon>
        <taxon>Pseudomonadota</taxon>
        <taxon>Gammaproteobacteria</taxon>
        <taxon>Vibrionales</taxon>
        <taxon>Vibrionaceae</taxon>
        <taxon>Vibrio</taxon>
        <taxon>Vibrio oreintalis group</taxon>
    </lineage>
</organism>
<dbReference type="EMBL" id="AFWI01000144">
    <property type="protein sequence ID" value="EGU55502.1"/>
    <property type="molecule type" value="Genomic_DNA"/>
</dbReference>
<dbReference type="RefSeq" id="WP_004744600.1">
    <property type="nucleotide sequence ID" value="NZ_AFWI01000144.1"/>
</dbReference>
<evidence type="ECO:0000313" key="3">
    <source>
        <dbReference type="EMBL" id="EGU55502.1"/>
    </source>
</evidence>